<feature type="domain" description="HTH cro/C1-type" evidence="1">
    <location>
        <begin position="10"/>
        <end position="64"/>
    </location>
</feature>
<protein>
    <submittedName>
        <fullName evidence="2">Transcriptional regulator</fullName>
    </submittedName>
</protein>
<dbReference type="AlphaFoldDB" id="A0A2T0G1M0"/>
<proteinExistence type="predicted"/>
<dbReference type="InterPro" id="IPR010982">
    <property type="entry name" value="Lambda_DNA-bd_dom_sf"/>
</dbReference>
<gene>
    <name evidence="2" type="ORF">C6A27_06560</name>
</gene>
<comment type="caution">
    <text evidence="2">The sequence shown here is derived from an EMBL/GenBank/DDBJ whole genome shotgun (WGS) entry which is preliminary data.</text>
</comment>
<dbReference type="Pfam" id="PF01381">
    <property type="entry name" value="HTH_3"/>
    <property type="match status" value="1"/>
</dbReference>
<dbReference type="Proteomes" id="UP000238573">
    <property type="component" value="Unassembled WGS sequence"/>
</dbReference>
<organism evidence="2 3">
    <name type="scientific">Streptococcus anginosus</name>
    <dbReference type="NCBI Taxonomy" id="1328"/>
    <lineage>
        <taxon>Bacteria</taxon>
        <taxon>Bacillati</taxon>
        <taxon>Bacillota</taxon>
        <taxon>Bacilli</taxon>
        <taxon>Lactobacillales</taxon>
        <taxon>Streptococcaceae</taxon>
        <taxon>Streptococcus</taxon>
        <taxon>Streptococcus anginosus group</taxon>
    </lineage>
</organism>
<sequence length="74" mass="8284">MIKNNLEIDVKVKCLEEGVTQAQLAQMVGTSAPYVSRLINKKEGIINKIFVDMLDKLGYDIQLVYVKKKGAAEK</sequence>
<accession>A0A2T0G1M0</accession>
<dbReference type="Gene3D" id="1.10.260.40">
    <property type="entry name" value="lambda repressor-like DNA-binding domains"/>
    <property type="match status" value="1"/>
</dbReference>
<dbReference type="InterPro" id="IPR001387">
    <property type="entry name" value="Cro/C1-type_HTH"/>
</dbReference>
<dbReference type="GO" id="GO:0003677">
    <property type="term" value="F:DNA binding"/>
    <property type="evidence" value="ECO:0007669"/>
    <property type="project" value="InterPro"/>
</dbReference>
<name>A0A2T0G1M0_STRAP</name>
<dbReference type="EMBL" id="PVSZ01000013">
    <property type="protein sequence ID" value="PRT69941.1"/>
    <property type="molecule type" value="Genomic_DNA"/>
</dbReference>
<evidence type="ECO:0000313" key="2">
    <source>
        <dbReference type="EMBL" id="PRT69941.1"/>
    </source>
</evidence>
<dbReference type="CDD" id="cd00093">
    <property type="entry name" value="HTH_XRE"/>
    <property type="match status" value="1"/>
</dbReference>
<reference evidence="2 3" key="1">
    <citation type="journal article" date="1993" name="J. Dent. Res.">
        <title>The isolation and characterization of milleri group streptococci from dental periapical abscesses.</title>
        <authorList>
            <person name="Fisher L.E."/>
            <person name="Russell R.R."/>
        </authorList>
    </citation>
    <scope>NUCLEOTIDE SEQUENCE [LARGE SCALE GENOMIC DNA]</scope>
    <source>
        <strain evidence="2 3">OUP21</strain>
    </source>
</reference>
<evidence type="ECO:0000259" key="1">
    <source>
        <dbReference type="PROSITE" id="PS50943"/>
    </source>
</evidence>
<dbReference type="SUPFAM" id="SSF47413">
    <property type="entry name" value="lambda repressor-like DNA-binding domains"/>
    <property type="match status" value="1"/>
</dbReference>
<evidence type="ECO:0000313" key="3">
    <source>
        <dbReference type="Proteomes" id="UP000238573"/>
    </source>
</evidence>
<dbReference type="PROSITE" id="PS50943">
    <property type="entry name" value="HTH_CROC1"/>
    <property type="match status" value="1"/>
</dbReference>
<dbReference type="RefSeq" id="WP_106384427.1">
    <property type="nucleotide sequence ID" value="NZ_PVSZ01000013.1"/>
</dbReference>